<dbReference type="GO" id="GO:0006098">
    <property type="term" value="P:pentose-phosphate shunt"/>
    <property type="evidence" value="ECO:0007669"/>
    <property type="project" value="UniProtKB-UniPathway"/>
</dbReference>
<dbReference type="Gene3D" id="3.40.50.720">
    <property type="entry name" value="NAD(P)-binding Rossmann-like Domain"/>
    <property type="match status" value="1"/>
</dbReference>
<evidence type="ECO:0000313" key="12">
    <source>
        <dbReference type="EMBL" id="SNS17718.1"/>
    </source>
</evidence>
<protein>
    <recommendedName>
        <fullName evidence="7 10">6-phosphogluconate dehydrogenase, decarboxylating</fullName>
        <ecNumber evidence="7 10">1.1.1.44</ecNumber>
    </recommendedName>
</protein>
<feature type="binding site" description="in other chain" evidence="9">
    <location>
        <begin position="126"/>
        <end position="128"/>
    </location>
    <ligand>
        <name>substrate</name>
        <note>ligand shared between dimeric partners</note>
    </ligand>
</feature>
<dbReference type="NCBIfam" id="NF006765">
    <property type="entry name" value="PRK09287.1"/>
    <property type="match status" value="1"/>
</dbReference>
<gene>
    <name evidence="12" type="ORF">SAMN05446037_1005126</name>
</gene>
<dbReference type="SUPFAM" id="SSF48179">
    <property type="entry name" value="6-phosphogluconate dehydrogenase C-terminal domain-like"/>
    <property type="match status" value="1"/>
</dbReference>
<evidence type="ECO:0000313" key="13">
    <source>
        <dbReference type="Proteomes" id="UP000198304"/>
    </source>
</evidence>
<dbReference type="EMBL" id="FZOJ01000005">
    <property type="protein sequence ID" value="SNS17718.1"/>
    <property type="molecule type" value="Genomic_DNA"/>
</dbReference>
<dbReference type="PIRSF" id="PIRSF000109">
    <property type="entry name" value="6PGD"/>
    <property type="match status" value="1"/>
</dbReference>
<dbReference type="InterPro" id="IPR006113">
    <property type="entry name" value="6PGDH_Gnd/GntZ"/>
</dbReference>
<comment type="catalytic activity">
    <reaction evidence="7 10">
        <text>6-phospho-D-gluconate + NADP(+) = D-ribulose 5-phosphate + CO2 + NADPH</text>
        <dbReference type="Rhea" id="RHEA:10116"/>
        <dbReference type="ChEBI" id="CHEBI:16526"/>
        <dbReference type="ChEBI" id="CHEBI:57783"/>
        <dbReference type="ChEBI" id="CHEBI:58121"/>
        <dbReference type="ChEBI" id="CHEBI:58349"/>
        <dbReference type="ChEBI" id="CHEBI:58759"/>
        <dbReference type="EC" id="1.1.1.44"/>
    </reaction>
</comment>
<dbReference type="PRINTS" id="PR00076">
    <property type="entry name" value="6PGDHDRGNASE"/>
</dbReference>
<feature type="binding site" description="in other chain" evidence="9">
    <location>
        <begin position="183"/>
        <end position="184"/>
    </location>
    <ligand>
        <name>substrate</name>
        <note>ligand shared between dimeric partners</note>
    </ligand>
</feature>
<evidence type="ECO:0000256" key="6">
    <source>
        <dbReference type="ARBA" id="ARBA00023126"/>
    </source>
</evidence>
<dbReference type="GO" id="GO:0019521">
    <property type="term" value="P:D-gluconate metabolic process"/>
    <property type="evidence" value="ECO:0007669"/>
    <property type="project" value="UniProtKB-KW"/>
</dbReference>
<feature type="binding site" description="in other chain" evidence="9">
    <location>
        <position position="257"/>
    </location>
    <ligand>
        <name>substrate</name>
        <note>ligand shared between dimeric partners</note>
    </ligand>
</feature>
<dbReference type="UniPathway" id="UPA00115">
    <property type="reaction ID" value="UER00410"/>
</dbReference>
<comment type="function">
    <text evidence="7">Catalyzes the oxidative decarboxylation of 6-phosphogluconate to ribulose 5-phosphate and CO(2), with concomitant reduction of NADP to NADPH.</text>
</comment>
<dbReference type="NCBIfam" id="TIGR00873">
    <property type="entry name" value="gnd"/>
    <property type="match status" value="1"/>
</dbReference>
<dbReference type="InterPro" id="IPR006183">
    <property type="entry name" value="Pgluconate_DH"/>
</dbReference>
<reference evidence="12 13" key="1">
    <citation type="submission" date="2017-06" db="EMBL/GenBank/DDBJ databases">
        <authorList>
            <person name="Kim H.J."/>
            <person name="Triplett B.A."/>
        </authorList>
    </citation>
    <scope>NUCLEOTIDE SEQUENCE [LARGE SCALE GENOMIC DNA]</scope>
    <source>
        <strain evidence="12 13">SCA</strain>
    </source>
</reference>
<feature type="active site" description="Proton acceptor" evidence="8">
    <location>
        <position position="180"/>
    </location>
</feature>
<dbReference type="FunFam" id="1.10.1040.10:FF:000032">
    <property type="entry name" value="6-phosphogluconate dehydrogenase, decarboxylating"/>
    <property type="match status" value="1"/>
</dbReference>
<evidence type="ECO:0000256" key="2">
    <source>
        <dbReference type="ARBA" id="ARBA00011738"/>
    </source>
</evidence>
<feature type="domain" description="6-phosphogluconate dehydrogenase C-terminal" evidence="11">
    <location>
        <begin position="176"/>
        <end position="459"/>
    </location>
</feature>
<keyword evidence="6 7" id="KW-0570">Pentose shunt</keyword>
<dbReference type="GO" id="GO:0050661">
    <property type="term" value="F:NADP binding"/>
    <property type="evidence" value="ECO:0007669"/>
    <property type="project" value="InterPro"/>
</dbReference>
<dbReference type="AlphaFoldDB" id="A0A239CDH4"/>
<dbReference type="Gene3D" id="1.10.1040.10">
    <property type="entry name" value="N-(1-d-carboxylethyl)-l-norvaline Dehydrogenase, domain 2"/>
    <property type="match status" value="1"/>
</dbReference>
<evidence type="ECO:0000256" key="10">
    <source>
        <dbReference type="RuleBase" id="RU000485"/>
    </source>
</evidence>
<dbReference type="InterPro" id="IPR013328">
    <property type="entry name" value="6PGD_dom2"/>
</dbReference>
<evidence type="ECO:0000256" key="3">
    <source>
        <dbReference type="ARBA" id="ARBA00022857"/>
    </source>
</evidence>
<evidence type="ECO:0000256" key="8">
    <source>
        <dbReference type="PIRSR" id="PIRSR000109-1"/>
    </source>
</evidence>
<evidence type="ECO:0000256" key="1">
    <source>
        <dbReference type="ARBA" id="ARBA00008419"/>
    </source>
</evidence>
<evidence type="ECO:0000256" key="7">
    <source>
        <dbReference type="PIRNR" id="PIRNR000109"/>
    </source>
</evidence>
<dbReference type="Pfam" id="PF03446">
    <property type="entry name" value="NAD_binding_2"/>
    <property type="match status" value="1"/>
</dbReference>
<feature type="active site" description="Proton donor" evidence="8">
    <location>
        <position position="187"/>
    </location>
</feature>
<evidence type="ECO:0000259" key="11">
    <source>
        <dbReference type="SMART" id="SM01350"/>
    </source>
</evidence>
<organism evidence="12 13">
    <name type="scientific">Anaerovirgula multivorans</name>
    <dbReference type="NCBI Taxonomy" id="312168"/>
    <lineage>
        <taxon>Bacteria</taxon>
        <taxon>Bacillati</taxon>
        <taxon>Bacillota</taxon>
        <taxon>Clostridia</taxon>
        <taxon>Peptostreptococcales</taxon>
        <taxon>Natronincolaceae</taxon>
        <taxon>Anaerovirgula</taxon>
    </lineage>
</organism>
<feature type="binding site" evidence="9">
    <location>
        <position position="443"/>
    </location>
    <ligand>
        <name>substrate</name>
        <note>ligand shared between dimeric partners</note>
    </ligand>
</feature>
<dbReference type="Proteomes" id="UP000198304">
    <property type="component" value="Unassembled WGS sequence"/>
</dbReference>
<comment type="pathway">
    <text evidence="7 10">Carbohydrate degradation; pentose phosphate pathway; D-ribulose 5-phosphate from D-glucose 6-phosphate (oxidative stage): step 3/3.</text>
</comment>
<name>A0A239CDH4_9FIRM</name>
<proteinExistence type="inferred from homology"/>
<dbReference type="InterPro" id="IPR036291">
    <property type="entry name" value="NAD(P)-bd_dom_sf"/>
</dbReference>
<comment type="similarity">
    <text evidence="1 7 10">Belongs to the 6-phosphogluconate dehydrogenase family.</text>
</comment>
<evidence type="ECO:0000256" key="5">
    <source>
        <dbReference type="ARBA" id="ARBA00023064"/>
    </source>
</evidence>
<accession>A0A239CDH4</accession>
<evidence type="ECO:0000256" key="4">
    <source>
        <dbReference type="ARBA" id="ARBA00023002"/>
    </source>
</evidence>
<sequence>MYEIAIYGLGVMGSSLAKNLLNKGFSVALFSKNEEEGRRFVYEALNENWKVFSEEKTLLSSLTSPRIIFLMITAGEPVDIVIKNLSPYLKKGDIIIDGGNSYFKDTSRRTNYLKELGIFYLGIGVSGGEKGALTGPSMMVGGSLEGWEASRYILQKIAAHLQGESCCNYVGPEGAGHYVKMVHNGIEYAILQLIADTYAVMKRGLGLDHEIITKIFSDWKSSQLNSYLIDITASVLSKRDSDGAPLVDKILDVARQKGTGSWTLEEAVAREVYVPTICESVFARYFSANRQLRIEGNQMLTTTVAPMQLEDYNTQLKDTLLAGIICSYAQGIELIQKASIDYGWNIDLVSTVSLWRDGCIIRSQLLQDIVEALMERKQNILLTKKLSYITALEPSWRETITQVQNDALAVPTLISTLSYYDCFHTDKMSVNIVQALRDCFGAHTYERIDKEGYFHTNWE</sequence>
<keyword evidence="3 7" id="KW-0521">NADP</keyword>
<dbReference type="PANTHER" id="PTHR11811">
    <property type="entry name" value="6-PHOSPHOGLUCONATE DEHYDROGENASE"/>
    <property type="match status" value="1"/>
</dbReference>
<feature type="binding site" description="in other chain" evidence="9">
    <location>
        <position position="284"/>
    </location>
    <ligand>
        <name>substrate</name>
        <note>ligand shared between dimeric partners</note>
    </ligand>
</feature>
<dbReference type="InterPro" id="IPR006115">
    <property type="entry name" value="6PGDH_NADP-bd"/>
</dbReference>
<keyword evidence="4 7" id="KW-0560">Oxidoreductase</keyword>
<dbReference type="Pfam" id="PF00393">
    <property type="entry name" value="6PGD"/>
    <property type="match status" value="1"/>
</dbReference>
<dbReference type="GO" id="GO:0004616">
    <property type="term" value="F:phosphogluconate dehydrogenase (decarboxylating) activity"/>
    <property type="evidence" value="ECO:0007669"/>
    <property type="project" value="UniProtKB-EC"/>
</dbReference>
<evidence type="ECO:0000256" key="9">
    <source>
        <dbReference type="PIRSR" id="PIRSR000109-2"/>
    </source>
</evidence>
<dbReference type="SUPFAM" id="SSF51735">
    <property type="entry name" value="NAD(P)-binding Rossmann-fold domains"/>
    <property type="match status" value="1"/>
</dbReference>
<keyword evidence="13" id="KW-1185">Reference proteome</keyword>
<dbReference type="SMART" id="SM01350">
    <property type="entry name" value="6PGD"/>
    <property type="match status" value="1"/>
</dbReference>
<dbReference type="InterPro" id="IPR006114">
    <property type="entry name" value="6PGDH_C"/>
</dbReference>
<dbReference type="Gene3D" id="1.20.5.320">
    <property type="entry name" value="6-Phosphogluconate Dehydrogenase, domain 3"/>
    <property type="match status" value="1"/>
</dbReference>
<feature type="binding site" description="in other chain" evidence="9">
    <location>
        <position position="100"/>
    </location>
    <ligand>
        <name>substrate</name>
        <note>ligand shared between dimeric partners</note>
    </ligand>
</feature>
<comment type="subunit">
    <text evidence="2 7">Homodimer.</text>
</comment>
<keyword evidence="5 10" id="KW-0311">Gluconate utilization</keyword>
<dbReference type="EC" id="1.1.1.44" evidence="7 10"/>
<feature type="binding site" evidence="9">
    <location>
        <position position="437"/>
    </location>
    <ligand>
        <name>substrate</name>
        <note>ligand shared between dimeric partners</note>
    </ligand>
</feature>
<dbReference type="RefSeq" id="WP_089282166.1">
    <property type="nucleotide sequence ID" value="NZ_FZOJ01000005.1"/>
</dbReference>
<feature type="binding site" description="in other chain" evidence="9">
    <location>
        <position position="188"/>
    </location>
    <ligand>
        <name>substrate</name>
        <note>ligand shared between dimeric partners</note>
    </ligand>
</feature>
<dbReference type="OrthoDB" id="9804542at2"/>
<dbReference type="InterPro" id="IPR008927">
    <property type="entry name" value="6-PGluconate_DH-like_C_sf"/>
</dbReference>